<gene>
    <name evidence="3" type="ORF">Q7X28_06405</name>
</gene>
<dbReference type="RefSeq" id="WP_305110723.1">
    <property type="nucleotide sequence ID" value="NZ_JAUTIX010000002.1"/>
</dbReference>
<dbReference type="SUPFAM" id="SSF56059">
    <property type="entry name" value="Glutathione synthetase ATP-binding domain-like"/>
    <property type="match status" value="1"/>
</dbReference>
<feature type="domain" description="DUF403" evidence="1">
    <location>
        <begin position="483"/>
        <end position="799"/>
    </location>
</feature>
<dbReference type="InterPro" id="IPR051680">
    <property type="entry name" value="ATP-dep_Glu-Cys_Ligase-2"/>
</dbReference>
<reference evidence="3" key="1">
    <citation type="submission" date="2023-08" db="EMBL/GenBank/DDBJ databases">
        <title>The draft genome of Tsukamurella strandjordii strain 050030.</title>
        <authorList>
            <person name="Zhao F."/>
            <person name="Feng Y."/>
            <person name="Zong Z."/>
        </authorList>
    </citation>
    <scope>NUCLEOTIDE SEQUENCE</scope>
    <source>
        <strain evidence="3">050030</strain>
    </source>
</reference>
<comment type="caution">
    <text evidence="3">The sequence shown here is derived from an EMBL/GenBank/DDBJ whole genome shotgun (WGS) entry which is preliminary data.</text>
</comment>
<name>A0AA90N9R0_9ACTN</name>
<dbReference type="Pfam" id="PF14403">
    <property type="entry name" value="CP_ATPgrasp_2"/>
    <property type="match status" value="1"/>
</dbReference>
<proteinExistence type="predicted"/>
<dbReference type="PANTHER" id="PTHR34595">
    <property type="entry name" value="BLR5612 PROTEIN"/>
    <property type="match status" value="1"/>
</dbReference>
<evidence type="ECO:0000313" key="3">
    <source>
        <dbReference type="EMBL" id="MDP0397555.1"/>
    </source>
</evidence>
<dbReference type="AlphaFoldDB" id="A0AA90N9R0"/>
<dbReference type="InterPro" id="IPR007296">
    <property type="entry name" value="DUF403"/>
</dbReference>
<keyword evidence="4" id="KW-1185">Reference proteome</keyword>
<feature type="domain" description="Circularly permuted ATP-grasp type 2" evidence="2">
    <location>
        <begin position="57"/>
        <end position="430"/>
    </location>
</feature>
<dbReference type="EMBL" id="JAUTIX010000002">
    <property type="protein sequence ID" value="MDP0397555.1"/>
    <property type="molecule type" value="Genomic_DNA"/>
</dbReference>
<dbReference type="Gene3D" id="3.40.50.11290">
    <property type="match status" value="1"/>
</dbReference>
<accession>A0AA90N9R0</accession>
<evidence type="ECO:0000313" key="4">
    <source>
        <dbReference type="Proteomes" id="UP001178281"/>
    </source>
</evidence>
<organism evidence="3 4">
    <name type="scientific">Tsukamurella strandjordii</name>
    <dbReference type="NCBI Taxonomy" id="147577"/>
    <lineage>
        <taxon>Bacteria</taxon>
        <taxon>Bacillati</taxon>
        <taxon>Actinomycetota</taxon>
        <taxon>Actinomycetes</taxon>
        <taxon>Mycobacteriales</taxon>
        <taxon>Tsukamurellaceae</taxon>
        <taxon>Tsukamurella</taxon>
    </lineage>
</organism>
<dbReference type="PANTHER" id="PTHR34595:SF2">
    <property type="entry name" value="BLR2978 PROTEIN"/>
    <property type="match status" value="1"/>
</dbReference>
<dbReference type="Proteomes" id="UP001178281">
    <property type="component" value="Unassembled WGS sequence"/>
</dbReference>
<protein>
    <submittedName>
        <fullName evidence="3">Circularly permuted type 2 ATP-grasp protein</fullName>
    </submittedName>
</protein>
<evidence type="ECO:0000259" key="1">
    <source>
        <dbReference type="Pfam" id="PF04168"/>
    </source>
</evidence>
<dbReference type="Pfam" id="PF04168">
    <property type="entry name" value="Alpha-E"/>
    <property type="match status" value="1"/>
</dbReference>
<sequence>MTLDGLQDLDGEGLTRLQSRVRGLVDDEGITYNAFDALPPDPGFPAVPGRWRLDPLPVLLGADEWDRLARGAAQRSTLLDAVLRDFYGEQRIVRDGLIPPELLFAHPGFIRRAFGVPAPGPKALFLHAADVGRTVADGSYAVVADRTQAPSGVGYALADRRVTSRALPREFRAETPRPVSSFASALRVQLLESAPPGVTDPTVVVLSPGSLSETAFDQAYLASVLGFPLVEAADLTVRDGGVFMRALGRMKRVDVVLRRVDSEFSDPLDLRTDSRLGVVGLVEMMTRGAVTVVNTLGSGVLENPALHAYLPQLCRTLLDEDLLLASTPTVHCSTPAGRGVLDGPLDGQLLLNFSTGERVVGADLTAAAADGIRTRIAEQPALWCAKELVAFDTEPALEGGAVVDRGFALRVFSLGQESGYTVLGGGLGQVLLEGPSGAQLNSSAARDVWVPAGEDTRASMRIATSPRAGRANSTAASGPVATPRVLSDLFWIGRYADRAEAMVRLLSVARERDQEYRHRPWQPGAASLQPLLDAVVDVSDTAQLGPIVAEGADQSDVLARLRRLTLDTELPGSVSYAGVRLRACLRAVRDQMSTDTWLVLSGAERSLGRLAADRHDAGEQLDQTLGEVLVSLLAFAGLARESLVQDPGWLMMDAGRRIERALQLADLTTSVVVPAREPEVEAGLLDAYLVACESSVTYRRRHRSVLRVGAVTDLMFLDADNPRSLVFQLGALSRDLQALPDELRSVAAERTATELLGRLRRFDPEEADMVADGVRTEIAGLLDAVTTGLREVSDVLERTRFALPAEARPIGVGVAPWA</sequence>
<evidence type="ECO:0000259" key="2">
    <source>
        <dbReference type="Pfam" id="PF14403"/>
    </source>
</evidence>
<dbReference type="InterPro" id="IPR025841">
    <property type="entry name" value="CP_ATPgrasp_2"/>
</dbReference>